<dbReference type="EMBL" id="JAPEVG010000345">
    <property type="protein sequence ID" value="KAJ8468303.1"/>
    <property type="molecule type" value="Genomic_DNA"/>
</dbReference>
<evidence type="ECO:0000256" key="1">
    <source>
        <dbReference type="SAM" id="MobiDB-lite"/>
    </source>
</evidence>
<evidence type="ECO:0000313" key="3">
    <source>
        <dbReference type="Proteomes" id="UP001215151"/>
    </source>
</evidence>
<proteinExistence type="predicted"/>
<comment type="caution">
    <text evidence="2">The sequence shown here is derived from an EMBL/GenBank/DDBJ whole genome shotgun (WGS) entry which is preliminary data.</text>
</comment>
<dbReference type="AlphaFoldDB" id="A0AAD7TL93"/>
<feature type="region of interest" description="Disordered" evidence="1">
    <location>
        <begin position="42"/>
        <end position="69"/>
    </location>
</feature>
<gene>
    <name evidence="2" type="ORF">ONZ51_g9742</name>
</gene>
<protein>
    <submittedName>
        <fullName evidence="2">Uncharacterized protein</fullName>
    </submittedName>
</protein>
<organism evidence="2 3">
    <name type="scientific">Trametes cubensis</name>
    <dbReference type="NCBI Taxonomy" id="1111947"/>
    <lineage>
        <taxon>Eukaryota</taxon>
        <taxon>Fungi</taxon>
        <taxon>Dikarya</taxon>
        <taxon>Basidiomycota</taxon>
        <taxon>Agaricomycotina</taxon>
        <taxon>Agaricomycetes</taxon>
        <taxon>Polyporales</taxon>
        <taxon>Polyporaceae</taxon>
        <taxon>Trametes</taxon>
    </lineage>
</organism>
<dbReference type="Proteomes" id="UP001215151">
    <property type="component" value="Unassembled WGS sequence"/>
</dbReference>
<name>A0AAD7TL93_9APHY</name>
<sequence length="354" mass="39737">MAVYADDYPGVERQCASPVSFVDDELPVSWAEHPTRRRNPLFVRPKAYDSSDDDDSTIPSGDAIDLHPTYPRKSRPTLCDTTAWALVPVAGRGDSCFVERWSNEQHLRRAYPFWSPENSGVWRFITRMKLELDGTENHPHHHSLYSLDTDADGFPNTHTGNELVQLCKESFPQLVGLSICMCIPELAIPHIPPFVYEIVAVSPKLKYLGVEDTQCTFVEPDGPGSFLYLASIALNGTRSPGDVRGGTVLDTLVISKRSIVTSEEYHEYRIDLELDARLQSAPTLSSFTLKPSGTTKNVDSLNEEAYKLARLMYGDFPSLRRAYVSLNRGELNFRADTQGEFRDLSAGEVYLLWP</sequence>
<keyword evidence="3" id="KW-1185">Reference proteome</keyword>
<reference evidence="2" key="1">
    <citation type="submission" date="2022-11" db="EMBL/GenBank/DDBJ databases">
        <title>Genome Sequence of Cubamyces cubensis.</title>
        <authorList>
            <person name="Buettner E."/>
        </authorList>
    </citation>
    <scope>NUCLEOTIDE SEQUENCE</scope>
    <source>
        <strain evidence="2">MPL-01</strain>
    </source>
</reference>
<accession>A0AAD7TL93</accession>
<evidence type="ECO:0000313" key="2">
    <source>
        <dbReference type="EMBL" id="KAJ8468303.1"/>
    </source>
</evidence>